<dbReference type="Pfam" id="PF00609">
    <property type="entry name" value="DAGK_acc"/>
    <property type="match status" value="1"/>
</dbReference>
<organism evidence="16">
    <name type="scientific">Chlorella variabilis</name>
    <name type="common">Green alga</name>
    <dbReference type="NCBI Taxonomy" id="554065"/>
    <lineage>
        <taxon>Eukaryota</taxon>
        <taxon>Viridiplantae</taxon>
        <taxon>Chlorophyta</taxon>
        <taxon>core chlorophytes</taxon>
        <taxon>Trebouxiophyceae</taxon>
        <taxon>Chlorellales</taxon>
        <taxon>Chlorellaceae</taxon>
        <taxon>Chlorella clade</taxon>
        <taxon>Chlorella</taxon>
    </lineage>
</organism>
<evidence type="ECO:0000256" key="9">
    <source>
        <dbReference type="ARBA" id="ARBA00023136"/>
    </source>
</evidence>
<dbReference type="InterPro" id="IPR000756">
    <property type="entry name" value="Diacylglycerol_kin_accessory"/>
</dbReference>
<dbReference type="GO" id="GO:0004143">
    <property type="term" value="F:ATP-dependent diacylglycerol kinase activity"/>
    <property type="evidence" value="ECO:0007669"/>
    <property type="project" value="UniProtKB-EC"/>
</dbReference>
<dbReference type="GeneID" id="17359203"/>
<feature type="compositionally biased region" description="Low complexity" evidence="11">
    <location>
        <begin position="348"/>
        <end position="359"/>
    </location>
</feature>
<sequence>MDEGSHCAVLRQSPLLAAWAALLARVAAACCHLLELDCQLRPPEEQCATAAWVLSLGVALLAAAFLLGSAATGLLRWLTQRDGSRMIVVAAEVLAELRKVQPLDYPSQRHLFASAPAGAVAADPLAPLLCAVCQTGISGGGAAPHAASLRCCMSCGLLTHDGCARRAGKSCRPLCCAAERQPHFWQAHGTVLEPEALEGGGGGGGAAGLSCLYCGEPAETDALAAEPLWRCSLCAAACHVQCFCDAHPQLKAVGAKLRALLDGGSSGGQDGRQQQQRQERQERDGAAGAAGALGNGSLCRRRSGARPSGAAADSSPRGRPRQSRSGGWLQALAGVVGGGGASGGGSGAAAEGDSGYSSDSESDDPYDARVQRQRWQRRRRRRLHFQDIGRLDECTLGPSRRSVLPPTAVRPALRNGGSSRSQLDQLATAAEQEQATPLDDDASSTAGLSDISAAAATTPREPRASRQKQQATPQQPQRPGPAAADGSREGGGGGGGGGGGSGKKKRSSWWRRLYRPKHLQWQDYRIDQLPPGCKPVVVFINIKSGPQVGSTLRQRFLRTLHPLQVVELPRQKPDAALQLFAPVAVHTRVLVVGGDGSVAWILSTLEDIKAAQAAGGNPHWKPPPVAVLPLGTGTALGCLPLAAAGEAANGCWNDLARCLGWGGGHGIWQQEGVSTMLAEVQHAAPLHIDRRVSSSALCLSMSLWNVSFLPPAPPEPSTPLSPRGKLQVALEASKLQSMAGMRLSSLLQRGGGGGGGGGGGAAGPRPVVKQMNNYLGIGVDAKVALEFHQMREQLPFLFGSQLGNKLWYTAVGGKDIVSGHACANLAQKLQVVCDGRPVELPPDIEGLLVLNISSYMGGVDLWRNGYSLAGPDRRGGSGCGGLAGGGGRHSAQSMMDGRVELVAVYGSWHLGQLQVGLSRAVRLGQGQHVAITSLTALPMQVDGEPWVQAPAAVAVDRRGQGLVLRRVQSKPLARMMQALAEVLEESEHRGTITPAQHHTLMADLSARLQPLLLHPS</sequence>
<comment type="similarity">
    <text evidence="2 10">Belongs to the eukaryotic diacylglycerol kinase family.</text>
</comment>
<keyword evidence="3 10" id="KW-0808">Transferase</keyword>
<dbReference type="Proteomes" id="UP000008141">
    <property type="component" value="Unassembled WGS sequence"/>
</dbReference>
<feature type="domain" description="Phorbol-ester/DAG-type" evidence="13">
    <location>
        <begin position="109"/>
        <end position="171"/>
    </location>
</feature>
<dbReference type="GO" id="GO:0005524">
    <property type="term" value="F:ATP binding"/>
    <property type="evidence" value="ECO:0007669"/>
    <property type="project" value="UniProtKB-KW"/>
</dbReference>
<dbReference type="GO" id="GO:0007200">
    <property type="term" value="P:phospholipase C-activating G protein-coupled receptor signaling pathway"/>
    <property type="evidence" value="ECO:0007669"/>
    <property type="project" value="InterPro"/>
</dbReference>
<dbReference type="InterPro" id="IPR016064">
    <property type="entry name" value="NAD/diacylglycerol_kinase_sf"/>
</dbReference>
<evidence type="ECO:0000313" key="16">
    <source>
        <dbReference type="Proteomes" id="UP000008141"/>
    </source>
</evidence>
<dbReference type="PROSITE" id="PS50081">
    <property type="entry name" value="ZF_DAG_PE_2"/>
    <property type="match status" value="1"/>
</dbReference>
<dbReference type="InterPro" id="IPR017438">
    <property type="entry name" value="ATP-NAD_kinase_N"/>
</dbReference>
<evidence type="ECO:0000256" key="11">
    <source>
        <dbReference type="SAM" id="MobiDB-lite"/>
    </source>
</evidence>
<evidence type="ECO:0000256" key="1">
    <source>
        <dbReference type="ARBA" id="ARBA00004370"/>
    </source>
</evidence>
<keyword evidence="6" id="KW-0863">Zinc-finger</keyword>
<evidence type="ECO:0000256" key="12">
    <source>
        <dbReference type="SAM" id="Phobius"/>
    </source>
</evidence>
<dbReference type="EC" id="2.7.1.107" evidence="10"/>
<dbReference type="SMART" id="SM00045">
    <property type="entry name" value="DAGKa"/>
    <property type="match status" value="1"/>
</dbReference>
<dbReference type="AlphaFoldDB" id="E1Z3E0"/>
<feature type="region of interest" description="Disordered" evidence="11">
    <location>
        <begin position="395"/>
        <end position="508"/>
    </location>
</feature>
<dbReference type="InParanoid" id="E1Z3E0"/>
<dbReference type="OrthoDB" id="242257at2759"/>
<dbReference type="Gene3D" id="2.60.200.40">
    <property type="match status" value="1"/>
</dbReference>
<dbReference type="Gene3D" id="3.40.50.10330">
    <property type="entry name" value="Probable inorganic polyphosphate/atp-NAD kinase, domain 1"/>
    <property type="match status" value="1"/>
</dbReference>
<keyword evidence="12" id="KW-0812">Transmembrane</keyword>
<evidence type="ECO:0000256" key="7">
    <source>
        <dbReference type="ARBA" id="ARBA00022777"/>
    </source>
</evidence>
<evidence type="ECO:0000259" key="14">
    <source>
        <dbReference type="PROSITE" id="PS50146"/>
    </source>
</evidence>
<dbReference type="KEGG" id="cvr:CHLNCDRAFT_133577"/>
<comment type="catalytic activity">
    <reaction evidence="10">
        <text>a 1,2-diacyl-sn-glycerol + ATP = a 1,2-diacyl-sn-glycero-3-phosphate + ADP + H(+)</text>
        <dbReference type="Rhea" id="RHEA:10272"/>
        <dbReference type="ChEBI" id="CHEBI:15378"/>
        <dbReference type="ChEBI" id="CHEBI:17815"/>
        <dbReference type="ChEBI" id="CHEBI:30616"/>
        <dbReference type="ChEBI" id="CHEBI:58608"/>
        <dbReference type="ChEBI" id="CHEBI:456216"/>
        <dbReference type="EC" id="2.7.1.107"/>
    </reaction>
</comment>
<comment type="subcellular location">
    <subcellularLocation>
        <location evidence="1">Membrane</location>
    </subcellularLocation>
</comment>
<dbReference type="GO" id="GO:0008270">
    <property type="term" value="F:zinc ion binding"/>
    <property type="evidence" value="ECO:0007669"/>
    <property type="project" value="UniProtKB-KW"/>
</dbReference>
<dbReference type="OMA" id="CGEPCEV"/>
<evidence type="ECO:0000256" key="10">
    <source>
        <dbReference type="RuleBase" id="RU361128"/>
    </source>
</evidence>
<feature type="transmembrane region" description="Helical" evidence="12">
    <location>
        <begin position="52"/>
        <end position="78"/>
    </location>
</feature>
<dbReference type="InterPro" id="IPR002219">
    <property type="entry name" value="PKC_DAG/PE"/>
</dbReference>
<dbReference type="RefSeq" id="XP_005852252.1">
    <property type="nucleotide sequence ID" value="XM_005852190.1"/>
</dbReference>
<evidence type="ECO:0000256" key="2">
    <source>
        <dbReference type="ARBA" id="ARBA00009280"/>
    </source>
</evidence>
<evidence type="ECO:0000256" key="8">
    <source>
        <dbReference type="ARBA" id="ARBA00022840"/>
    </source>
</evidence>
<dbReference type="InterPro" id="IPR037607">
    <property type="entry name" value="DGK"/>
</dbReference>
<dbReference type="GO" id="GO:0016020">
    <property type="term" value="C:membrane"/>
    <property type="evidence" value="ECO:0007669"/>
    <property type="project" value="UniProtKB-SubCell"/>
</dbReference>
<keyword evidence="6" id="KW-0862">Zinc</keyword>
<feature type="compositionally biased region" description="Low complexity" evidence="11">
    <location>
        <begin position="422"/>
        <end position="436"/>
    </location>
</feature>
<keyword evidence="7 10" id="KW-0418">Kinase</keyword>
<feature type="domain" description="DAGKc" evidence="14">
    <location>
        <begin position="531"/>
        <end position="636"/>
    </location>
</feature>
<dbReference type="PANTHER" id="PTHR11255">
    <property type="entry name" value="DIACYLGLYCEROL KINASE"/>
    <property type="match status" value="1"/>
</dbReference>
<dbReference type="PROSITE" id="PS50146">
    <property type="entry name" value="DAGK"/>
    <property type="match status" value="1"/>
</dbReference>
<dbReference type="STRING" id="554065.E1Z3E0"/>
<protein>
    <recommendedName>
        <fullName evidence="10">Diacylglycerol kinase</fullName>
        <shortName evidence="10">DAG kinase</shortName>
        <ecNumber evidence="10">2.7.1.107</ecNumber>
    </recommendedName>
</protein>
<feature type="region of interest" description="Disordered" evidence="11">
    <location>
        <begin position="339"/>
        <end position="377"/>
    </location>
</feature>
<feature type="compositionally biased region" description="Gly residues" evidence="11">
    <location>
        <begin position="489"/>
        <end position="501"/>
    </location>
</feature>
<evidence type="ECO:0000256" key="5">
    <source>
        <dbReference type="ARBA" id="ARBA00022741"/>
    </source>
</evidence>
<dbReference type="eggNOG" id="KOG1169">
    <property type="taxonomic scope" value="Eukaryota"/>
</dbReference>
<dbReference type="Pfam" id="PF00781">
    <property type="entry name" value="DAGK_cat"/>
    <property type="match status" value="1"/>
</dbReference>
<feature type="compositionally biased region" description="Low complexity" evidence="11">
    <location>
        <begin position="305"/>
        <end position="325"/>
    </location>
</feature>
<proteinExistence type="inferred from homology"/>
<evidence type="ECO:0000256" key="4">
    <source>
        <dbReference type="ARBA" id="ARBA00022737"/>
    </source>
</evidence>
<evidence type="ECO:0000259" key="13">
    <source>
        <dbReference type="PROSITE" id="PS50081"/>
    </source>
</evidence>
<evidence type="ECO:0000256" key="6">
    <source>
        <dbReference type="ARBA" id="ARBA00022771"/>
    </source>
</evidence>
<dbReference type="SUPFAM" id="SSF111331">
    <property type="entry name" value="NAD kinase/diacylglycerol kinase-like"/>
    <property type="match status" value="1"/>
</dbReference>
<keyword evidence="12" id="KW-1133">Transmembrane helix</keyword>
<gene>
    <name evidence="15" type="ORF">CHLNCDRAFT_133577</name>
</gene>
<dbReference type="FunCoup" id="E1Z3E0">
    <property type="interactions" value="876"/>
</dbReference>
<keyword evidence="16" id="KW-1185">Reference proteome</keyword>
<dbReference type="InterPro" id="IPR001206">
    <property type="entry name" value="Diacylglycerol_kinase_cat_dom"/>
</dbReference>
<reference evidence="15 16" key="1">
    <citation type="journal article" date="2010" name="Plant Cell">
        <title>The Chlorella variabilis NC64A genome reveals adaptation to photosymbiosis, coevolution with viruses, and cryptic sex.</title>
        <authorList>
            <person name="Blanc G."/>
            <person name="Duncan G."/>
            <person name="Agarkova I."/>
            <person name="Borodovsky M."/>
            <person name="Gurnon J."/>
            <person name="Kuo A."/>
            <person name="Lindquist E."/>
            <person name="Lucas S."/>
            <person name="Pangilinan J."/>
            <person name="Polle J."/>
            <person name="Salamov A."/>
            <person name="Terry A."/>
            <person name="Yamada T."/>
            <person name="Dunigan D.D."/>
            <person name="Grigoriev I.V."/>
            <person name="Claverie J.M."/>
            <person name="Van Etten J.L."/>
        </authorList>
    </citation>
    <scope>NUCLEOTIDE SEQUENCE [LARGE SCALE GENOMIC DNA]</scope>
    <source>
        <strain evidence="15 16">NC64A</strain>
    </source>
</reference>
<accession>E1Z3E0</accession>
<evidence type="ECO:0000313" key="15">
    <source>
        <dbReference type="EMBL" id="EFN60150.1"/>
    </source>
</evidence>
<keyword evidence="8 10" id="KW-0067">ATP-binding</keyword>
<keyword evidence="5 10" id="KW-0547">Nucleotide-binding</keyword>
<keyword evidence="9 12" id="KW-0472">Membrane</keyword>
<evidence type="ECO:0000256" key="3">
    <source>
        <dbReference type="ARBA" id="ARBA00022679"/>
    </source>
</evidence>
<dbReference type="SMART" id="SM00046">
    <property type="entry name" value="DAGKc"/>
    <property type="match status" value="1"/>
</dbReference>
<feature type="compositionally biased region" description="Low complexity" evidence="11">
    <location>
        <begin position="286"/>
        <end position="296"/>
    </location>
</feature>
<keyword evidence="6" id="KW-0479">Metal-binding</keyword>
<dbReference type="EMBL" id="GL433835">
    <property type="protein sequence ID" value="EFN60150.1"/>
    <property type="molecule type" value="Genomic_DNA"/>
</dbReference>
<dbReference type="PANTHER" id="PTHR11255:SF54">
    <property type="entry name" value="DIACYLGLYCEROL KINASE THETA"/>
    <property type="match status" value="1"/>
</dbReference>
<feature type="region of interest" description="Disordered" evidence="11">
    <location>
        <begin position="263"/>
        <end position="325"/>
    </location>
</feature>
<name>E1Z3E0_CHLVA</name>
<feature type="compositionally biased region" description="Low complexity" evidence="11">
    <location>
        <begin position="467"/>
        <end position="484"/>
    </location>
</feature>
<keyword evidence="4" id="KW-0677">Repeat</keyword>